<feature type="compositionally biased region" description="Polar residues" evidence="1">
    <location>
        <begin position="647"/>
        <end position="660"/>
    </location>
</feature>
<dbReference type="InterPro" id="IPR026094">
    <property type="entry name" value="GPS2"/>
</dbReference>
<evidence type="ECO:0000313" key="4">
    <source>
        <dbReference type="Proteomes" id="UP000675881"/>
    </source>
</evidence>
<dbReference type="Gene3D" id="3.40.50.300">
    <property type="entry name" value="P-loop containing nucleotide triphosphate hydrolases"/>
    <property type="match status" value="1"/>
</dbReference>
<dbReference type="Pfam" id="PF00004">
    <property type="entry name" value="AAA"/>
    <property type="match status" value="1"/>
</dbReference>
<dbReference type="PANTHER" id="PTHR23389:SF21">
    <property type="entry name" value="ATPASE FAMILY AAA DOMAIN-CONTAINING PROTEIN 5"/>
    <property type="match status" value="1"/>
</dbReference>
<keyword evidence="4" id="KW-1185">Reference proteome</keyword>
<evidence type="ECO:0000259" key="2">
    <source>
        <dbReference type="Pfam" id="PF00004"/>
    </source>
</evidence>
<dbReference type="InterPro" id="IPR003959">
    <property type="entry name" value="ATPase_AAA_core"/>
</dbReference>
<dbReference type="InterPro" id="IPR027417">
    <property type="entry name" value="P-loop_NTPase"/>
</dbReference>
<dbReference type="OrthoDB" id="9996895at2759"/>
<gene>
    <name evidence="3" type="ORF">LSAA_1900</name>
</gene>
<dbReference type="GO" id="GO:0016887">
    <property type="term" value="F:ATP hydrolysis activity"/>
    <property type="evidence" value="ECO:0007669"/>
    <property type="project" value="InterPro"/>
</dbReference>
<dbReference type="GO" id="GO:0003677">
    <property type="term" value="F:DNA binding"/>
    <property type="evidence" value="ECO:0007669"/>
    <property type="project" value="TreeGrafter"/>
</dbReference>
<proteinExistence type="predicted"/>
<feature type="compositionally biased region" description="Polar residues" evidence="1">
    <location>
        <begin position="695"/>
        <end position="708"/>
    </location>
</feature>
<feature type="compositionally biased region" description="Basic and acidic residues" evidence="1">
    <location>
        <begin position="535"/>
        <end position="554"/>
    </location>
</feature>
<dbReference type="Pfam" id="PF15991">
    <property type="entry name" value="G_path_suppress"/>
    <property type="match status" value="1"/>
</dbReference>
<feature type="compositionally biased region" description="Low complexity" evidence="1">
    <location>
        <begin position="674"/>
        <end position="694"/>
    </location>
</feature>
<feature type="region of interest" description="Disordered" evidence="1">
    <location>
        <begin position="633"/>
        <end position="708"/>
    </location>
</feature>
<protein>
    <submittedName>
        <fullName evidence="3">(salmon louse) hypothetical protein</fullName>
    </submittedName>
</protein>
<evidence type="ECO:0000313" key="3">
    <source>
        <dbReference type="EMBL" id="CAF2755049.1"/>
    </source>
</evidence>
<sequence>MPNKKLASIFVRESPEVTAARKAFLHSQAPERIKKLRDKELSAETIGHDYFNDFSNVLHVNYSSTQYSSDQINIPLRNEDVNVNQILSKDSNLSWLLSRNEEKIEEMTIDDSSGFKSLSLPLDNKHIFLFAHLESTSTRQCFIDLMKRDTSDIDKFPWTLKYAPQRCSHILGNQHTIFSLKVWLKSFSSKIKYSPVYSDTESCSSLSEFGANAAILYGPHGCGKTSTVYALASEFGFNVLEVNASSSRSGRQLTNQTHEATQSHRVEDIDLFFEDGDEGFYQALSGTNIKKSIPLPKVDQLHAYKLSYPPLQVTSRYLCSIALKEGYPVSSRSITEILQKFNGNISKSILELQFLCLSSKQTQSSDHSPILYEMDTSLSEVMNIPMNFQTTDVQTRLHCIIPFKKDNTTSPLCCRSLNYSITDASFSESMEAHNKPRTYSKKDIKEMEYIATRLDIHSGFCEKENSMNSEMSFQTSCLKSSRDIKSLKIASVTEKKVSGMNKKDSSEGKMAEAIERPKMPRATWDALRAHIQRERARKKQEIEETQEFERQKKERERKKKQEKLSLEDTKEQIAQLEARLAKFRKRSTNSSIRLRKFFWKISPEGASQSHTHLMCTCSPLSPASQITPSATAIATPSLAPPAKRQRSPSPTSRNSLQQHSAPYPPSRNPTQGTSSYHSSLGRSNSSSGYPSSNPNFTHANSSSGSSPAVNVTGSAGLVAAVAAAAAHYPYTASAARSVAMAAVVSAEEERSKQIYAAAAAASQNARTYDRERAALVAAAAQRLPLGNPPAAHGPNATTLSQQVYRGGGGSIMSGYPRFSTASTSSGIMVHCKGMFDTKNKPMKHEFLRYLDDLMDLFSLDIASDYD</sequence>
<evidence type="ECO:0000256" key="1">
    <source>
        <dbReference type="SAM" id="MobiDB-lite"/>
    </source>
</evidence>
<feature type="domain" description="ATPase AAA-type core" evidence="2">
    <location>
        <begin position="215"/>
        <end position="263"/>
    </location>
</feature>
<dbReference type="PANTHER" id="PTHR23389">
    <property type="entry name" value="CHROMOSOME TRANSMISSION FIDELITY FACTOR 18"/>
    <property type="match status" value="1"/>
</dbReference>
<reference evidence="3" key="1">
    <citation type="submission" date="2021-02" db="EMBL/GenBank/DDBJ databases">
        <authorList>
            <person name="Bekaert M."/>
        </authorList>
    </citation>
    <scope>NUCLEOTIDE SEQUENCE</scope>
    <source>
        <strain evidence="3">IoA-00</strain>
    </source>
</reference>
<dbReference type="Proteomes" id="UP000675881">
    <property type="component" value="Chromosome 1"/>
</dbReference>
<dbReference type="SUPFAM" id="SSF52540">
    <property type="entry name" value="P-loop containing nucleoside triphosphate hydrolases"/>
    <property type="match status" value="1"/>
</dbReference>
<feature type="region of interest" description="Disordered" evidence="1">
    <location>
        <begin position="535"/>
        <end position="569"/>
    </location>
</feature>
<dbReference type="AlphaFoldDB" id="A0A7R8CAV9"/>
<accession>A0A7R8CAV9</accession>
<dbReference type="GO" id="GO:0005524">
    <property type="term" value="F:ATP binding"/>
    <property type="evidence" value="ECO:0007669"/>
    <property type="project" value="InterPro"/>
</dbReference>
<name>A0A7R8CAV9_LEPSM</name>
<organism evidence="3 4">
    <name type="scientific">Lepeophtheirus salmonis</name>
    <name type="common">Salmon louse</name>
    <name type="synonym">Caligus salmonis</name>
    <dbReference type="NCBI Taxonomy" id="72036"/>
    <lineage>
        <taxon>Eukaryota</taxon>
        <taxon>Metazoa</taxon>
        <taxon>Ecdysozoa</taxon>
        <taxon>Arthropoda</taxon>
        <taxon>Crustacea</taxon>
        <taxon>Multicrustacea</taxon>
        <taxon>Hexanauplia</taxon>
        <taxon>Copepoda</taxon>
        <taxon>Siphonostomatoida</taxon>
        <taxon>Caligidae</taxon>
        <taxon>Lepeophtheirus</taxon>
    </lineage>
</organism>
<dbReference type="GO" id="GO:0005634">
    <property type="term" value="C:nucleus"/>
    <property type="evidence" value="ECO:0007669"/>
    <property type="project" value="TreeGrafter"/>
</dbReference>
<dbReference type="EMBL" id="HG994580">
    <property type="protein sequence ID" value="CAF2755049.1"/>
    <property type="molecule type" value="Genomic_DNA"/>
</dbReference>